<evidence type="ECO:0000313" key="2">
    <source>
        <dbReference type="Proteomes" id="UP000003835"/>
    </source>
</evidence>
<dbReference type="Gene3D" id="3.40.50.300">
    <property type="entry name" value="P-loop containing nucleotide triphosphate hydrolases"/>
    <property type="match status" value="1"/>
</dbReference>
<dbReference type="InterPro" id="IPR027417">
    <property type="entry name" value="P-loop_NTPase"/>
</dbReference>
<dbReference type="HOGENOM" id="CLU_448127_0_0_3"/>
<sequence length="609" mass="69788">MATTNQEREKRIAVERIVGFAKQFGEAHLNLACHAAFPLVLTPDLLYQIWATFIPETPWTAVARVLLSRLCRQVGYEMYEMDIQVRNLLLRELKEQFGQQRLEELGAFLIDYVAQQLTEYDPATQDLREAQEWTALAYTQPAEAGQKLAEVLSETVKRENIDMAEVLRLTSLVETYAEPLEEFGFKPLLRYSQAMKSFVIGDIAGATAKFDKVLEDSSQEDILGIQLPIPSLVPTSTKQPRSYYQVGGSLPPDAPSYVMRKADNDLYQALKAGIFCYVYNSRQMGISSLRVRTKKRLESEGIVCAVVDLTRMGCQVNEQQWYKGIAYLLLRELRLASRVNWKQWWDEHDSLSPVQQLGEFIEAVVLDIITKNLVIFIDEIDSTLSLSFPTDNFFALIRAYYNGRDTQKQYQRLTFALLGVASPSELIQDKTKTPFNICQAIELRGFSLDEAMVLTRGLEGKVENPRSVLREILKWTNGQPFLTQKLCRITQMITYTIPAGSEAQNIKNLVRSQIIENWEENDHPEHLISIRDRILKSNKIGAESLLRYYQQILRRGEMLADDSPEQKELCLSGLVVKRKRNGKLTVQNLIYQSIFNKTWVKEELAKISR</sequence>
<proteinExistence type="predicted"/>
<keyword evidence="2" id="KW-1185">Reference proteome</keyword>
<dbReference type="Pfam" id="PF14516">
    <property type="entry name" value="AAA_35"/>
    <property type="match status" value="1"/>
</dbReference>
<gene>
    <name evidence="1" type="ORF">MC7420_7381</name>
</gene>
<accession>B4VGX0</accession>
<protein>
    <submittedName>
        <fullName evidence="1">Uncharacterized protein</fullName>
    </submittedName>
</protein>
<dbReference type="RefSeq" id="WP_006098205.1">
    <property type="nucleotide sequence ID" value="NZ_DS989841.1"/>
</dbReference>
<dbReference type="AlphaFoldDB" id="B4VGX0"/>
<dbReference type="EMBL" id="DS989841">
    <property type="protein sequence ID" value="EDX78728.1"/>
    <property type="molecule type" value="Genomic_DNA"/>
</dbReference>
<dbReference type="STRING" id="118168.MC7420_7381"/>
<dbReference type="eggNOG" id="COG0457">
    <property type="taxonomic scope" value="Bacteria"/>
</dbReference>
<organism evidence="1 2">
    <name type="scientific">Coleofasciculus chthonoplastes PCC 7420</name>
    <dbReference type="NCBI Taxonomy" id="118168"/>
    <lineage>
        <taxon>Bacteria</taxon>
        <taxon>Bacillati</taxon>
        <taxon>Cyanobacteriota</taxon>
        <taxon>Cyanophyceae</taxon>
        <taxon>Coleofasciculales</taxon>
        <taxon>Coleofasciculaceae</taxon>
        <taxon>Coleofasciculus</taxon>
    </lineage>
</organism>
<dbReference type="eggNOG" id="COG2268">
    <property type="taxonomic scope" value="Bacteria"/>
</dbReference>
<dbReference type="Proteomes" id="UP000003835">
    <property type="component" value="Unassembled WGS sequence"/>
</dbReference>
<evidence type="ECO:0000313" key="1">
    <source>
        <dbReference type="EMBL" id="EDX78728.1"/>
    </source>
</evidence>
<name>B4VGX0_9CYAN</name>
<dbReference type="SUPFAM" id="SSF52540">
    <property type="entry name" value="P-loop containing nucleoside triphosphate hydrolases"/>
    <property type="match status" value="1"/>
</dbReference>
<reference evidence="1 2" key="1">
    <citation type="submission" date="2008-07" db="EMBL/GenBank/DDBJ databases">
        <authorList>
            <person name="Tandeau de Marsac N."/>
            <person name="Ferriera S."/>
            <person name="Johnson J."/>
            <person name="Kravitz S."/>
            <person name="Beeson K."/>
            <person name="Sutton G."/>
            <person name="Rogers Y.-H."/>
            <person name="Friedman R."/>
            <person name="Frazier M."/>
            <person name="Venter J.C."/>
        </authorList>
    </citation>
    <scope>NUCLEOTIDE SEQUENCE [LARGE SCALE GENOMIC DNA]</scope>
    <source>
        <strain evidence="1 2">PCC 7420</strain>
    </source>
</reference>